<name>A0A081RL23_9ARCH</name>
<dbReference type="EMBL" id="JOKN01000049">
    <property type="protein sequence ID" value="KEQ55896.1"/>
    <property type="molecule type" value="Genomic_DNA"/>
</dbReference>
<evidence type="ECO:0000313" key="2">
    <source>
        <dbReference type="Proteomes" id="UP000028059"/>
    </source>
</evidence>
<dbReference type="Proteomes" id="UP000028059">
    <property type="component" value="Unassembled WGS sequence"/>
</dbReference>
<proteinExistence type="predicted"/>
<dbReference type="AlphaFoldDB" id="A0A081RL23"/>
<reference evidence="1 2" key="1">
    <citation type="submission" date="2014-06" db="EMBL/GenBank/DDBJ databases">
        <authorList>
            <person name="Ngugi D.K."/>
            <person name="Blom J."/>
            <person name="Alam I."/>
            <person name="Rashid M."/>
            <person name="Ba Alawi W."/>
            <person name="Zhang G."/>
            <person name="Hikmawan T."/>
            <person name="Guan Y."/>
            <person name="Antunes A."/>
            <person name="Siam R."/>
            <person name="ElDorry H."/>
            <person name="Bajic V."/>
            <person name="Stingl U."/>
        </authorList>
    </citation>
    <scope>NUCLEOTIDE SEQUENCE [LARGE SCALE GENOMIC DNA]</scope>
    <source>
        <strain evidence="1">SCGC AAA799-N04</strain>
    </source>
</reference>
<comment type="caution">
    <text evidence="1">The sequence shown here is derived from an EMBL/GenBank/DDBJ whole genome shotgun (WGS) entry which is preliminary data.</text>
</comment>
<sequence>MTTKNKSVTQKAMIFAGLLAILSVSIVGSHSAYGGKAAYMAGQATSNITQLEGDVYVYKYLLGNLGEYQNSIIYASESQSGFTVGVGYYAIGDGTFPDTAYELSYLDNGATYNNKHYFGSTLNEGWMDIEVKKDGSNWKTYHNGGLHKTLACTTSGCPSNFKLFGAATNTNSALSNIQFEGDFQNLKGKKGGSLLNWSSLKNDEKCEASSGAYASDTNFNTMDHYESSPGGTGSCSTVSWGWFYNGGSGSWGT</sequence>
<accession>A0A081RL23</accession>
<organism evidence="1 2">
    <name type="scientific">Marine Group I thaumarchaeote SCGC AAA799-N04</name>
    <dbReference type="NCBI Taxonomy" id="1502293"/>
    <lineage>
        <taxon>Archaea</taxon>
        <taxon>Nitrososphaerota</taxon>
        <taxon>Marine Group I</taxon>
    </lineage>
</organism>
<evidence type="ECO:0000313" key="1">
    <source>
        <dbReference type="EMBL" id="KEQ55896.1"/>
    </source>
</evidence>
<keyword evidence="2" id="KW-1185">Reference proteome</keyword>
<protein>
    <submittedName>
        <fullName evidence="1">Uncharacterized protein</fullName>
    </submittedName>
</protein>
<gene>
    <name evidence="1" type="ORF">AAA799N04_01691</name>
</gene>